<comment type="subcellular location">
    <subcellularLocation>
        <location evidence="1">Membrane</location>
        <topology evidence="1">Multi-pass membrane protein</topology>
    </subcellularLocation>
</comment>
<feature type="transmembrane region" description="Helical" evidence="7">
    <location>
        <begin position="20"/>
        <end position="53"/>
    </location>
</feature>
<evidence type="ECO:0000256" key="7">
    <source>
        <dbReference type="SAM" id="Phobius"/>
    </source>
</evidence>
<keyword evidence="4 7" id="KW-0812">Transmembrane</keyword>
<accession>A0A285U156</accession>
<keyword evidence="9" id="KW-1185">Reference proteome</keyword>
<dbReference type="CDD" id="cd16914">
    <property type="entry name" value="EcfT"/>
    <property type="match status" value="1"/>
</dbReference>
<dbReference type="GO" id="GO:0005886">
    <property type="term" value="C:plasma membrane"/>
    <property type="evidence" value="ECO:0007669"/>
    <property type="project" value="UniProtKB-ARBA"/>
</dbReference>
<keyword evidence="6 7" id="KW-0472">Membrane</keyword>
<evidence type="ECO:0000256" key="2">
    <source>
        <dbReference type="ARBA" id="ARBA00008564"/>
    </source>
</evidence>
<dbReference type="PANTHER" id="PTHR34857:SF2">
    <property type="entry name" value="SLL0384 PROTEIN"/>
    <property type="match status" value="1"/>
</dbReference>
<gene>
    <name evidence="8" type="ORF">SAMN05892877_101209</name>
</gene>
<evidence type="ECO:0000256" key="5">
    <source>
        <dbReference type="ARBA" id="ARBA00022989"/>
    </source>
</evidence>
<dbReference type="OrthoDB" id="5868344at2"/>
<sequence length="201" mass="21703">MLTGLDIEGTTLLHRTSARLKLIVLFAVAAGLFAVSNVWLLVAFAIIAAGLYASTGIGLREAFRRVRFVLFTVLLVALANYLFHSLSDALAVLFRLGTLVLLAAAVTATTTVSAFMDEIAVLLRPLERLGLLRAADVSLAVGLVLRFAPEILARYGDIREAHRARGLRARPLGVLVPLVILTLKDADTIAMAIDARGFRRQ</sequence>
<feature type="transmembrane region" description="Helical" evidence="7">
    <location>
        <begin position="65"/>
        <end position="83"/>
    </location>
</feature>
<evidence type="ECO:0000313" key="8">
    <source>
        <dbReference type="EMBL" id="SOC35148.1"/>
    </source>
</evidence>
<evidence type="ECO:0000256" key="1">
    <source>
        <dbReference type="ARBA" id="ARBA00004141"/>
    </source>
</evidence>
<name>A0A285U156_9HYPH</name>
<evidence type="ECO:0000313" key="9">
    <source>
        <dbReference type="Proteomes" id="UP000219167"/>
    </source>
</evidence>
<dbReference type="InterPro" id="IPR003339">
    <property type="entry name" value="ABC/ECF_trnsptr_transmembrane"/>
</dbReference>
<feature type="transmembrane region" description="Helical" evidence="7">
    <location>
        <begin position="89"/>
        <end position="115"/>
    </location>
</feature>
<proteinExistence type="inferred from homology"/>
<comment type="similarity">
    <text evidence="2">Belongs to the CbiQ family.</text>
</comment>
<dbReference type="Pfam" id="PF02361">
    <property type="entry name" value="CbiQ"/>
    <property type="match status" value="1"/>
</dbReference>
<dbReference type="AlphaFoldDB" id="A0A285U156"/>
<dbReference type="PANTHER" id="PTHR34857">
    <property type="entry name" value="SLL0384 PROTEIN"/>
    <property type="match status" value="1"/>
</dbReference>
<organism evidence="8 9">
    <name type="scientific">Rhizobium subbaraonis</name>
    <dbReference type="NCBI Taxonomy" id="908946"/>
    <lineage>
        <taxon>Bacteria</taxon>
        <taxon>Pseudomonadati</taxon>
        <taxon>Pseudomonadota</taxon>
        <taxon>Alphaproteobacteria</taxon>
        <taxon>Hyphomicrobiales</taxon>
        <taxon>Rhizobiaceae</taxon>
        <taxon>Rhizobium/Agrobacterium group</taxon>
        <taxon>Rhizobium</taxon>
    </lineage>
</organism>
<dbReference type="EMBL" id="OBQD01000001">
    <property type="protein sequence ID" value="SOC35148.1"/>
    <property type="molecule type" value="Genomic_DNA"/>
</dbReference>
<dbReference type="InterPro" id="IPR051611">
    <property type="entry name" value="ECF_transporter_component"/>
</dbReference>
<evidence type="ECO:0000256" key="6">
    <source>
        <dbReference type="ARBA" id="ARBA00023136"/>
    </source>
</evidence>
<dbReference type="RefSeq" id="WP_097135578.1">
    <property type="nucleotide sequence ID" value="NZ_OBQD01000001.1"/>
</dbReference>
<keyword evidence="3" id="KW-1003">Cell membrane</keyword>
<dbReference type="Proteomes" id="UP000219167">
    <property type="component" value="Unassembled WGS sequence"/>
</dbReference>
<keyword evidence="5 7" id="KW-1133">Transmembrane helix</keyword>
<reference evidence="8 9" key="1">
    <citation type="submission" date="2017-08" db="EMBL/GenBank/DDBJ databases">
        <authorList>
            <person name="de Groot N.N."/>
        </authorList>
    </citation>
    <scope>NUCLEOTIDE SEQUENCE [LARGE SCALE GENOMIC DNA]</scope>
    <source>
        <strain evidence="8 9">JC85</strain>
    </source>
</reference>
<protein>
    <submittedName>
        <fullName evidence="8">Biotin transport system permease protein</fullName>
    </submittedName>
</protein>
<evidence type="ECO:0000256" key="3">
    <source>
        <dbReference type="ARBA" id="ARBA00022475"/>
    </source>
</evidence>
<evidence type="ECO:0000256" key="4">
    <source>
        <dbReference type="ARBA" id="ARBA00022692"/>
    </source>
</evidence>